<evidence type="ECO:0000256" key="2">
    <source>
        <dbReference type="ARBA" id="ARBA00022729"/>
    </source>
</evidence>
<evidence type="ECO:0000256" key="4">
    <source>
        <dbReference type="SAM" id="MobiDB-lite"/>
    </source>
</evidence>
<dbReference type="AlphaFoldDB" id="A0A432W2Q1"/>
<dbReference type="InterPro" id="IPR052037">
    <property type="entry name" value="LPS_export_LptA"/>
</dbReference>
<feature type="chain" id="PRO_5019003278" evidence="5">
    <location>
        <begin position="21"/>
        <end position="216"/>
    </location>
</feature>
<dbReference type="PANTHER" id="PTHR36504:SF1">
    <property type="entry name" value="LIPOPOLYSACCHARIDE EXPORT SYSTEM PROTEIN LPTA"/>
    <property type="match status" value="1"/>
</dbReference>
<dbReference type="RefSeq" id="WP_126765182.1">
    <property type="nucleotide sequence ID" value="NZ_PIPJ01000001.1"/>
</dbReference>
<name>A0A432W2Q1_9GAMM</name>
<dbReference type="OrthoDB" id="5599500at2"/>
<dbReference type="Proteomes" id="UP000288395">
    <property type="component" value="Unassembled WGS sequence"/>
</dbReference>
<feature type="region of interest" description="Disordered" evidence="4">
    <location>
        <begin position="19"/>
        <end position="63"/>
    </location>
</feature>
<reference evidence="8" key="1">
    <citation type="journal article" date="2018" name="Front. Microbiol.">
        <title>Genome-Based Analysis Reveals the Taxonomy and Diversity of the Family Idiomarinaceae.</title>
        <authorList>
            <person name="Liu Y."/>
            <person name="Lai Q."/>
            <person name="Shao Z."/>
        </authorList>
    </citation>
    <scope>NUCLEOTIDE SEQUENCE [LARGE SCALE GENOMIC DNA]</scope>
    <source>
        <strain evidence="8">GBPy7</strain>
    </source>
</reference>
<evidence type="ECO:0000313" key="7">
    <source>
        <dbReference type="EMBL" id="RUO23488.1"/>
    </source>
</evidence>
<evidence type="ECO:0000256" key="1">
    <source>
        <dbReference type="ARBA" id="ARBA00022448"/>
    </source>
</evidence>
<dbReference type="PANTHER" id="PTHR36504">
    <property type="entry name" value="LIPOPOLYSACCHARIDE EXPORT SYSTEM PROTEIN LPTA"/>
    <property type="match status" value="1"/>
</dbReference>
<dbReference type="GO" id="GO:0015920">
    <property type="term" value="P:lipopolysaccharide transport"/>
    <property type="evidence" value="ECO:0007669"/>
    <property type="project" value="InterPro"/>
</dbReference>
<gene>
    <name evidence="7" type="primary">lptA</name>
    <name evidence="7" type="ORF">CWE08_02250</name>
</gene>
<evidence type="ECO:0000256" key="5">
    <source>
        <dbReference type="SAM" id="SignalP"/>
    </source>
</evidence>
<dbReference type="Pfam" id="PF03968">
    <property type="entry name" value="LptD_N"/>
    <property type="match status" value="1"/>
</dbReference>
<protein>
    <submittedName>
        <fullName evidence="7">Lipopolysaccharide transport periplasmic protein LptA</fullName>
    </submittedName>
</protein>
<dbReference type="GO" id="GO:0017089">
    <property type="term" value="F:glycolipid transfer activity"/>
    <property type="evidence" value="ECO:0007669"/>
    <property type="project" value="TreeGrafter"/>
</dbReference>
<dbReference type="GO" id="GO:0009279">
    <property type="term" value="C:cell outer membrane"/>
    <property type="evidence" value="ECO:0007669"/>
    <property type="project" value="TreeGrafter"/>
</dbReference>
<dbReference type="NCBIfam" id="TIGR03002">
    <property type="entry name" value="outer_YhbN_LptA"/>
    <property type="match status" value="1"/>
</dbReference>
<evidence type="ECO:0000259" key="6">
    <source>
        <dbReference type="Pfam" id="PF03968"/>
    </source>
</evidence>
<proteinExistence type="predicted"/>
<dbReference type="Gene3D" id="2.60.450.10">
    <property type="entry name" value="Lipopolysaccharide (LPS) transport protein A like domain"/>
    <property type="match status" value="1"/>
</dbReference>
<feature type="compositionally biased region" description="Low complexity" evidence="4">
    <location>
        <begin position="19"/>
        <end position="58"/>
    </location>
</feature>
<feature type="domain" description="Organic solvent tolerance-like N-terminal" evidence="6">
    <location>
        <begin position="76"/>
        <end position="189"/>
    </location>
</feature>
<keyword evidence="8" id="KW-1185">Reference proteome</keyword>
<evidence type="ECO:0000313" key="8">
    <source>
        <dbReference type="Proteomes" id="UP000288395"/>
    </source>
</evidence>
<accession>A0A432W2Q1</accession>
<dbReference type="InterPro" id="IPR014340">
    <property type="entry name" value="LptA"/>
</dbReference>
<comment type="caution">
    <text evidence="7">The sequence shown here is derived from an EMBL/GenBank/DDBJ whole genome shotgun (WGS) entry which is preliminary data.</text>
</comment>
<dbReference type="InterPro" id="IPR005653">
    <property type="entry name" value="OstA-like_N"/>
</dbReference>
<keyword evidence="2 5" id="KW-0732">Signal</keyword>
<dbReference type="EMBL" id="PIPJ01000001">
    <property type="protein sequence ID" value="RUO23488.1"/>
    <property type="molecule type" value="Genomic_DNA"/>
</dbReference>
<keyword evidence="1" id="KW-0813">Transport</keyword>
<evidence type="ECO:0000256" key="3">
    <source>
        <dbReference type="ARBA" id="ARBA00022764"/>
    </source>
</evidence>
<dbReference type="GO" id="GO:0001530">
    <property type="term" value="F:lipopolysaccharide binding"/>
    <property type="evidence" value="ECO:0007669"/>
    <property type="project" value="InterPro"/>
</dbReference>
<organism evidence="7 8">
    <name type="scientific">Aliidiomarina iranensis</name>
    <dbReference type="NCBI Taxonomy" id="1434071"/>
    <lineage>
        <taxon>Bacteria</taxon>
        <taxon>Pseudomonadati</taxon>
        <taxon>Pseudomonadota</taxon>
        <taxon>Gammaproteobacteria</taxon>
        <taxon>Alteromonadales</taxon>
        <taxon>Idiomarinaceae</taxon>
        <taxon>Aliidiomarina</taxon>
    </lineage>
</organism>
<sequence>MLKPFTILALLALSLASASAQEPSALEQEPSAQEQEPSAGQQEPSAQEQEQQPVAEASENARGTTLARDFAAPIRILADNDLLDLAENVYRASGNVRITQGSMRITAHTLSVTGFETNTGEDELFILEGNGEGPATYEQEIEPGMIVNAYANRIEYDATNRILKLVGAAELTQEGNSVRAENITYYVETMQVSATRGEEQVETIFRPRSRTENEQN</sequence>
<feature type="signal peptide" evidence="5">
    <location>
        <begin position="1"/>
        <end position="20"/>
    </location>
</feature>
<keyword evidence="3" id="KW-0574">Periplasm</keyword>
<dbReference type="GO" id="GO:0030288">
    <property type="term" value="C:outer membrane-bounded periplasmic space"/>
    <property type="evidence" value="ECO:0007669"/>
    <property type="project" value="TreeGrafter"/>
</dbReference>